<comment type="caution">
    <text evidence="2">The sequence shown here is derived from an EMBL/GenBank/DDBJ whole genome shotgun (WGS) entry which is preliminary data.</text>
</comment>
<dbReference type="SUPFAM" id="SSF51735">
    <property type="entry name" value="NAD(P)-binding Rossmann-fold domains"/>
    <property type="match status" value="1"/>
</dbReference>
<proteinExistence type="predicted"/>
<protein>
    <submittedName>
        <fullName evidence="2">NAD-dependent epimerase/dehydratase family protein</fullName>
    </submittedName>
</protein>
<dbReference type="GO" id="GO:0004029">
    <property type="term" value="F:aldehyde dehydrogenase (NAD+) activity"/>
    <property type="evidence" value="ECO:0007669"/>
    <property type="project" value="TreeGrafter"/>
</dbReference>
<evidence type="ECO:0000259" key="1">
    <source>
        <dbReference type="Pfam" id="PF01370"/>
    </source>
</evidence>
<dbReference type="InterPro" id="IPR036291">
    <property type="entry name" value="NAD(P)-bd_dom_sf"/>
</dbReference>
<organism evidence="2 3">
    <name type="scientific">SAR324 cluster bacterium</name>
    <dbReference type="NCBI Taxonomy" id="2024889"/>
    <lineage>
        <taxon>Bacteria</taxon>
        <taxon>Deltaproteobacteria</taxon>
        <taxon>SAR324 cluster</taxon>
    </lineage>
</organism>
<gene>
    <name evidence="2" type="ORF">GYA55_06735</name>
</gene>
<dbReference type="Pfam" id="PF01370">
    <property type="entry name" value="Epimerase"/>
    <property type="match status" value="1"/>
</dbReference>
<dbReference type="PANTHER" id="PTHR48079:SF6">
    <property type="entry name" value="NAD(P)-BINDING DOMAIN-CONTAINING PROTEIN-RELATED"/>
    <property type="match status" value="1"/>
</dbReference>
<dbReference type="InterPro" id="IPR051783">
    <property type="entry name" value="NAD(P)-dependent_oxidoreduct"/>
</dbReference>
<dbReference type="GO" id="GO:0005737">
    <property type="term" value="C:cytoplasm"/>
    <property type="evidence" value="ECO:0007669"/>
    <property type="project" value="TreeGrafter"/>
</dbReference>
<evidence type="ECO:0000313" key="2">
    <source>
        <dbReference type="EMBL" id="NMC62850.1"/>
    </source>
</evidence>
<feature type="domain" description="NAD-dependent epimerase/dehydratase" evidence="1">
    <location>
        <begin position="10"/>
        <end position="231"/>
    </location>
</feature>
<accession>A0A7X9ILC5</accession>
<dbReference type="EMBL" id="JAAZON010000296">
    <property type="protein sequence ID" value="NMC62850.1"/>
    <property type="molecule type" value="Genomic_DNA"/>
</dbReference>
<sequence>MNRSSKQLFLVTGANGFVGSNLVEYLYTQNVNVRAMLRDPKKATKLKHLDIEVMIGDLMDKESLQRCCEGVYGIYHIAALFNQAGLPESKFFEVNVQGTKRLLDAAIEAGVKRFVHCSTNGVHGDIKGPPADESAPYSPCDEYQRSKVEGEKLVLEYFSNNKINGVVIRPAMIYGPGDTRLFKIFRMIQKKRFFYVGKGDAWCHFIDVRDLVRSFHLAMQNENIKNGVFLIAGERQIRLNEVVDFIADELKVKRPWLHIPLKPMQALGTLCELLCAPFGIQPPLYKRRVDFFIKNRSFNTTRARQELGFVPQRKLEEELRDIINWYQEKGWLARSPGTH</sequence>
<name>A0A7X9ILC5_9DELT</name>
<dbReference type="InterPro" id="IPR001509">
    <property type="entry name" value="Epimerase_deHydtase"/>
</dbReference>
<dbReference type="Gene3D" id="3.40.50.720">
    <property type="entry name" value="NAD(P)-binding Rossmann-like Domain"/>
    <property type="match status" value="1"/>
</dbReference>
<dbReference type="AlphaFoldDB" id="A0A7X9ILC5"/>
<dbReference type="PANTHER" id="PTHR48079">
    <property type="entry name" value="PROTEIN YEEZ"/>
    <property type="match status" value="1"/>
</dbReference>
<dbReference type="Proteomes" id="UP000524246">
    <property type="component" value="Unassembled WGS sequence"/>
</dbReference>
<evidence type="ECO:0000313" key="3">
    <source>
        <dbReference type="Proteomes" id="UP000524246"/>
    </source>
</evidence>
<reference evidence="2 3" key="1">
    <citation type="journal article" date="2020" name="Biotechnol. Biofuels">
        <title>New insights from the biogas microbiome by comprehensive genome-resolved metagenomics of nearly 1600 species originating from multiple anaerobic digesters.</title>
        <authorList>
            <person name="Campanaro S."/>
            <person name="Treu L."/>
            <person name="Rodriguez-R L.M."/>
            <person name="Kovalovszki A."/>
            <person name="Ziels R.M."/>
            <person name="Maus I."/>
            <person name="Zhu X."/>
            <person name="Kougias P.G."/>
            <person name="Basile A."/>
            <person name="Luo G."/>
            <person name="Schluter A."/>
            <person name="Konstantinidis K.T."/>
            <person name="Angelidaki I."/>
        </authorList>
    </citation>
    <scope>NUCLEOTIDE SEQUENCE [LARGE SCALE GENOMIC DNA]</scope>
    <source>
        <strain evidence="2">AS27yjCOA_65</strain>
    </source>
</reference>